<evidence type="ECO:0000313" key="1">
    <source>
        <dbReference type="EMBL" id="KAK2885672.1"/>
    </source>
</evidence>
<name>A0AA88PI74_9TELE</name>
<organism evidence="1 2">
    <name type="scientific">Cirrhinus molitorella</name>
    <name type="common">mud carp</name>
    <dbReference type="NCBI Taxonomy" id="172907"/>
    <lineage>
        <taxon>Eukaryota</taxon>
        <taxon>Metazoa</taxon>
        <taxon>Chordata</taxon>
        <taxon>Craniata</taxon>
        <taxon>Vertebrata</taxon>
        <taxon>Euteleostomi</taxon>
        <taxon>Actinopterygii</taxon>
        <taxon>Neopterygii</taxon>
        <taxon>Teleostei</taxon>
        <taxon>Ostariophysi</taxon>
        <taxon>Cypriniformes</taxon>
        <taxon>Cyprinidae</taxon>
        <taxon>Labeoninae</taxon>
        <taxon>Labeonini</taxon>
        <taxon>Cirrhinus</taxon>
    </lineage>
</organism>
<sequence>MRDRYAEYVLTAFPTSATLNRKLGSDIQLTDSRSDWDRSRWGRATQFRQRVGCDIHGDLVTQVTEST</sequence>
<protein>
    <submittedName>
        <fullName evidence="1">Uncharacterized protein</fullName>
    </submittedName>
</protein>
<dbReference type="Proteomes" id="UP001187343">
    <property type="component" value="Unassembled WGS sequence"/>
</dbReference>
<proteinExistence type="predicted"/>
<dbReference type="EMBL" id="JAUYZG010000016">
    <property type="protein sequence ID" value="KAK2885672.1"/>
    <property type="molecule type" value="Genomic_DNA"/>
</dbReference>
<gene>
    <name evidence="1" type="ORF">Q8A67_016509</name>
</gene>
<accession>A0AA88PI74</accession>
<keyword evidence="2" id="KW-1185">Reference proteome</keyword>
<dbReference type="AlphaFoldDB" id="A0AA88PI74"/>
<evidence type="ECO:0000313" key="2">
    <source>
        <dbReference type="Proteomes" id="UP001187343"/>
    </source>
</evidence>
<comment type="caution">
    <text evidence="1">The sequence shown here is derived from an EMBL/GenBank/DDBJ whole genome shotgun (WGS) entry which is preliminary data.</text>
</comment>
<reference evidence="1" key="1">
    <citation type="submission" date="2023-08" db="EMBL/GenBank/DDBJ databases">
        <title>Chromosome-level Genome Assembly of mud carp (Cirrhinus molitorella).</title>
        <authorList>
            <person name="Liu H."/>
        </authorList>
    </citation>
    <scope>NUCLEOTIDE SEQUENCE</scope>
    <source>
        <strain evidence="1">Prfri</strain>
        <tissue evidence="1">Muscle</tissue>
    </source>
</reference>